<dbReference type="EMBL" id="MSFO01000002">
    <property type="protein sequence ID" value="PLB51647.1"/>
    <property type="molecule type" value="Genomic_DNA"/>
</dbReference>
<evidence type="ECO:0000259" key="1">
    <source>
        <dbReference type="Pfam" id="PF24864"/>
    </source>
</evidence>
<keyword evidence="3" id="KW-1185">Reference proteome</keyword>
<gene>
    <name evidence="2" type="ORF">P170DRAFT_433533</name>
</gene>
<protein>
    <recommendedName>
        <fullName evidence="1">DUF7730 domain-containing protein</fullName>
    </recommendedName>
</protein>
<dbReference type="GeneID" id="36556212"/>
<evidence type="ECO:0000313" key="2">
    <source>
        <dbReference type="EMBL" id="PLB51647.1"/>
    </source>
</evidence>
<proteinExistence type="predicted"/>
<dbReference type="InterPro" id="IPR056632">
    <property type="entry name" value="DUF7730"/>
</dbReference>
<dbReference type="AlphaFoldDB" id="A0A2I2GFP3"/>
<feature type="domain" description="DUF7730" evidence="1">
    <location>
        <begin position="18"/>
        <end position="122"/>
    </location>
</feature>
<reference evidence="2 3" key="1">
    <citation type="submission" date="2016-12" db="EMBL/GenBank/DDBJ databases">
        <title>The genomes of Aspergillus section Nigri reveals drivers in fungal speciation.</title>
        <authorList>
            <consortium name="DOE Joint Genome Institute"/>
            <person name="Vesth T.C."/>
            <person name="Nybo J."/>
            <person name="Theobald S."/>
            <person name="Brandl J."/>
            <person name="Frisvad J.C."/>
            <person name="Nielsen K.F."/>
            <person name="Lyhne E.K."/>
            <person name="Kogle M.E."/>
            <person name="Kuo A."/>
            <person name="Riley R."/>
            <person name="Clum A."/>
            <person name="Nolan M."/>
            <person name="Lipzen A."/>
            <person name="Salamov A."/>
            <person name="Henrissat B."/>
            <person name="Wiebenga A."/>
            <person name="De Vries R.P."/>
            <person name="Grigoriev I.V."/>
            <person name="Mortensen U.H."/>
            <person name="Andersen M.R."/>
            <person name="Baker S.E."/>
        </authorList>
    </citation>
    <scope>NUCLEOTIDE SEQUENCE [LARGE SCALE GENOMIC DNA]</scope>
    <source>
        <strain evidence="2 3">IBT 23096</strain>
    </source>
</reference>
<dbReference type="STRING" id="1392250.A0A2I2GFP3"/>
<dbReference type="Proteomes" id="UP000234275">
    <property type="component" value="Unassembled WGS sequence"/>
</dbReference>
<dbReference type="Pfam" id="PF24864">
    <property type="entry name" value="DUF7730"/>
    <property type="match status" value="1"/>
</dbReference>
<comment type="caution">
    <text evidence="2">The sequence shown here is derived from an EMBL/GenBank/DDBJ whole genome shotgun (WGS) entry which is preliminary data.</text>
</comment>
<name>A0A2I2GFP3_9EURO</name>
<dbReference type="VEuPathDB" id="FungiDB:P170DRAFT_433533"/>
<evidence type="ECO:0000313" key="3">
    <source>
        <dbReference type="Proteomes" id="UP000234275"/>
    </source>
</evidence>
<dbReference type="RefSeq" id="XP_024706949.1">
    <property type="nucleotide sequence ID" value="XM_024848513.1"/>
</dbReference>
<sequence>MINIFGQFPETLLTLPAIQVLLSPEKFHKIRSLELSYVGEVRFVDMDRHPEWVQDWASFCTILASMKGLQHLQIWMVLYRGEVKELPPAQEVDFFTPLLSIKRPRYFSVEVPWKASPISEDLLQDAPFTLVRTGAIPNLYGVLGCIGYYHVGSTTENDDRANRQIKAAARKARRKELLSYLNPFRHWTG</sequence>
<organism evidence="2 3">
    <name type="scientific">Aspergillus steynii IBT 23096</name>
    <dbReference type="NCBI Taxonomy" id="1392250"/>
    <lineage>
        <taxon>Eukaryota</taxon>
        <taxon>Fungi</taxon>
        <taxon>Dikarya</taxon>
        <taxon>Ascomycota</taxon>
        <taxon>Pezizomycotina</taxon>
        <taxon>Eurotiomycetes</taxon>
        <taxon>Eurotiomycetidae</taxon>
        <taxon>Eurotiales</taxon>
        <taxon>Aspergillaceae</taxon>
        <taxon>Aspergillus</taxon>
        <taxon>Aspergillus subgen. Circumdati</taxon>
    </lineage>
</organism>
<accession>A0A2I2GFP3</accession>